<evidence type="ECO:0000256" key="4">
    <source>
        <dbReference type="ARBA" id="ARBA00022980"/>
    </source>
</evidence>
<comment type="function">
    <text evidence="7">Forms part of the polypeptide exit tunnel.</text>
</comment>
<dbReference type="EMBL" id="QUBR01000001">
    <property type="protein sequence ID" value="REK72397.1"/>
    <property type="molecule type" value="Genomic_DNA"/>
</dbReference>
<keyword evidence="4 7" id="KW-0689">Ribosomal protein</keyword>
<dbReference type="HAMAP" id="MF_01328_B">
    <property type="entry name" value="Ribosomal_uL4_B"/>
    <property type="match status" value="1"/>
</dbReference>
<keyword evidence="10" id="KW-1185">Reference proteome</keyword>
<proteinExistence type="inferred from homology"/>
<evidence type="ECO:0000256" key="1">
    <source>
        <dbReference type="ARBA" id="ARBA00010528"/>
    </source>
</evidence>
<evidence type="ECO:0000313" key="10">
    <source>
        <dbReference type="Proteomes" id="UP000265581"/>
    </source>
</evidence>
<dbReference type="PANTHER" id="PTHR10746">
    <property type="entry name" value="50S RIBOSOMAL PROTEIN L4"/>
    <property type="match status" value="1"/>
</dbReference>
<feature type="region of interest" description="Disordered" evidence="8">
    <location>
        <begin position="240"/>
        <end position="302"/>
    </location>
</feature>
<dbReference type="AlphaFoldDB" id="A0A371P8Y0"/>
<dbReference type="GO" id="GO:0003735">
    <property type="term" value="F:structural constituent of ribosome"/>
    <property type="evidence" value="ECO:0007669"/>
    <property type="project" value="InterPro"/>
</dbReference>
<evidence type="ECO:0000256" key="2">
    <source>
        <dbReference type="ARBA" id="ARBA00022730"/>
    </source>
</evidence>
<keyword evidence="5 7" id="KW-0687">Ribonucleoprotein</keyword>
<comment type="similarity">
    <text evidence="1 7">Belongs to the universal ribosomal protein uL4 family.</text>
</comment>
<protein>
    <recommendedName>
        <fullName evidence="6 7">Large ribosomal subunit protein uL4</fullName>
    </recommendedName>
</protein>
<sequence>MVKTIDAQLPVDIFDVQTNIPLIHQVVVAQLAAARQGTHSTKSRGEVSGGGKKPYRQKGTGRARQGSIRAPQYNGGGIVHGPTPRSYDQRTPKKMKAAALRGALSDRARTGRLHVVDSIVGGDKPSTKLAIATLLELTPRPRVLIVVDRDDTITALSLRNHDSAAILTFDQLNTYDVLKADDIVFTQNAFDAFVAARSAEGSETVALSALATEVSANDKAPAAKKAPAKKAPAKKAAAAEVVETPAAETDEAPAAKADKPAGATATQPYGPGSKAPLKSGNAPKGHEVKGNEDSMKYHEPDTQWYDSTVAEVWFDSAETAEAAGFTKAGDA</sequence>
<evidence type="ECO:0000256" key="3">
    <source>
        <dbReference type="ARBA" id="ARBA00022884"/>
    </source>
</evidence>
<dbReference type="InterPro" id="IPR023574">
    <property type="entry name" value="Ribosomal_uL4_dom_sf"/>
</dbReference>
<dbReference type="GO" id="GO:0006412">
    <property type="term" value="P:translation"/>
    <property type="evidence" value="ECO:0007669"/>
    <property type="project" value="UniProtKB-UniRule"/>
</dbReference>
<dbReference type="SUPFAM" id="SSF52166">
    <property type="entry name" value="Ribosomal protein L4"/>
    <property type="match status" value="1"/>
</dbReference>
<gene>
    <name evidence="7" type="primary">rplD</name>
    <name evidence="9" type="ORF">DX116_01800</name>
</gene>
<feature type="region of interest" description="Disordered" evidence="8">
    <location>
        <begin position="34"/>
        <end position="91"/>
    </location>
</feature>
<accession>A0A371P8Y0</accession>
<organism evidence="9 10">
    <name type="scientific">Aeromicrobium endophyticum</name>
    <dbReference type="NCBI Taxonomy" id="2292704"/>
    <lineage>
        <taxon>Bacteria</taxon>
        <taxon>Bacillati</taxon>
        <taxon>Actinomycetota</taxon>
        <taxon>Actinomycetes</taxon>
        <taxon>Propionibacteriales</taxon>
        <taxon>Nocardioidaceae</taxon>
        <taxon>Aeromicrobium</taxon>
    </lineage>
</organism>
<dbReference type="PANTHER" id="PTHR10746:SF6">
    <property type="entry name" value="LARGE RIBOSOMAL SUBUNIT PROTEIN UL4M"/>
    <property type="match status" value="1"/>
</dbReference>
<feature type="compositionally biased region" description="Basic and acidic residues" evidence="8">
    <location>
        <begin position="284"/>
        <end position="301"/>
    </location>
</feature>
<keyword evidence="3 7" id="KW-0694">RNA-binding</keyword>
<evidence type="ECO:0000256" key="7">
    <source>
        <dbReference type="HAMAP-Rule" id="MF_01328"/>
    </source>
</evidence>
<name>A0A371P8Y0_9ACTN</name>
<dbReference type="FunFam" id="3.40.1370.10:FF:000004">
    <property type="entry name" value="50S ribosomal protein L4"/>
    <property type="match status" value="1"/>
</dbReference>
<dbReference type="OrthoDB" id="9803201at2"/>
<dbReference type="GO" id="GO:1990904">
    <property type="term" value="C:ribonucleoprotein complex"/>
    <property type="evidence" value="ECO:0007669"/>
    <property type="project" value="UniProtKB-KW"/>
</dbReference>
<reference evidence="9 10" key="1">
    <citation type="submission" date="2018-08" db="EMBL/GenBank/DDBJ databases">
        <title>Aeromicrobium sp. M2KJ-4, whole genome shotgun sequence.</title>
        <authorList>
            <person name="Tuo L."/>
        </authorList>
    </citation>
    <scope>NUCLEOTIDE SEQUENCE [LARGE SCALE GENOMIC DNA]</scope>
    <source>
        <strain evidence="9 10">M2KJ-4</strain>
    </source>
</reference>
<comment type="caution">
    <text evidence="9">The sequence shown here is derived from an EMBL/GenBank/DDBJ whole genome shotgun (WGS) entry which is preliminary data.</text>
</comment>
<evidence type="ECO:0000313" key="9">
    <source>
        <dbReference type="EMBL" id="REK72397.1"/>
    </source>
</evidence>
<dbReference type="GO" id="GO:0005840">
    <property type="term" value="C:ribosome"/>
    <property type="evidence" value="ECO:0007669"/>
    <property type="project" value="UniProtKB-KW"/>
</dbReference>
<dbReference type="GO" id="GO:0019843">
    <property type="term" value="F:rRNA binding"/>
    <property type="evidence" value="ECO:0007669"/>
    <property type="project" value="UniProtKB-UniRule"/>
</dbReference>
<evidence type="ECO:0000256" key="5">
    <source>
        <dbReference type="ARBA" id="ARBA00023274"/>
    </source>
</evidence>
<feature type="compositionally biased region" description="Low complexity" evidence="8">
    <location>
        <begin position="240"/>
        <end position="266"/>
    </location>
</feature>
<dbReference type="Proteomes" id="UP000265581">
    <property type="component" value="Unassembled WGS sequence"/>
</dbReference>
<dbReference type="InterPro" id="IPR013005">
    <property type="entry name" value="Ribosomal_uL4-like"/>
</dbReference>
<dbReference type="Gene3D" id="3.40.1370.10">
    <property type="match status" value="1"/>
</dbReference>
<dbReference type="Pfam" id="PF00573">
    <property type="entry name" value="Ribosomal_L4"/>
    <property type="match status" value="1"/>
</dbReference>
<dbReference type="RefSeq" id="WP_119702515.1">
    <property type="nucleotide sequence ID" value="NZ_JBHSOI010000001.1"/>
</dbReference>
<comment type="function">
    <text evidence="7">One of the primary rRNA binding proteins, this protein initially binds near the 5'-end of the 23S rRNA. It is important during the early stages of 50S assembly. It makes multiple contacts with different domains of the 23S rRNA in the assembled 50S subunit and ribosome.</text>
</comment>
<comment type="subunit">
    <text evidence="7">Part of the 50S ribosomal subunit.</text>
</comment>
<dbReference type="InterPro" id="IPR002136">
    <property type="entry name" value="Ribosomal_uL4"/>
</dbReference>
<evidence type="ECO:0000256" key="6">
    <source>
        <dbReference type="ARBA" id="ARBA00035244"/>
    </source>
</evidence>
<dbReference type="NCBIfam" id="TIGR03953">
    <property type="entry name" value="rplD_bact"/>
    <property type="match status" value="1"/>
</dbReference>
<evidence type="ECO:0000256" key="8">
    <source>
        <dbReference type="SAM" id="MobiDB-lite"/>
    </source>
</evidence>
<keyword evidence="2 7" id="KW-0699">rRNA-binding</keyword>